<dbReference type="PROSITE" id="PS50109">
    <property type="entry name" value="HIS_KIN"/>
    <property type="match status" value="1"/>
</dbReference>
<gene>
    <name evidence="17" type="ORF">DFP95_12544</name>
</gene>
<evidence type="ECO:0000256" key="6">
    <source>
        <dbReference type="ARBA" id="ARBA00022679"/>
    </source>
</evidence>
<dbReference type="PANTHER" id="PTHR34220:SF7">
    <property type="entry name" value="SENSOR HISTIDINE KINASE YPDA"/>
    <property type="match status" value="1"/>
</dbReference>
<dbReference type="InterPro" id="IPR005467">
    <property type="entry name" value="His_kinase_dom"/>
</dbReference>
<dbReference type="Gene3D" id="1.10.8.500">
    <property type="entry name" value="HAMP domain in histidine kinase"/>
    <property type="match status" value="1"/>
</dbReference>
<keyword evidence="11 14" id="KW-1133">Transmembrane helix</keyword>
<dbReference type="InterPro" id="IPR003660">
    <property type="entry name" value="HAMP_dom"/>
</dbReference>
<comment type="caution">
    <text evidence="17">The sequence shown here is derived from an EMBL/GenBank/DDBJ whole genome shotgun (WGS) entry which is preliminary data.</text>
</comment>
<dbReference type="Gene3D" id="3.30.450.20">
    <property type="entry name" value="PAS domain"/>
    <property type="match status" value="1"/>
</dbReference>
<evidence type="ECO:0000313" key="18">
    <source>
        <dbReference type="Proteomes" id="UP000256869"/>
    </source>
</evidence>
<dbReference type="Pfam" id="PF06580">
    <property type="entry name" value="His_kinase"/>
    <property type="match status" value="1"/>
</dbReference>
<reference evidence="17 18" key="1">
    <citation type="submission" date="2018-07" db="EMBL/GenBank/DDBJ databases">
        <title>Genomic Encyclopedia of Type Strains, Phase III (KMG-III): the genomes of soil and plant-associated and newly described type strains.</title>
        <authorList>
            <person name="Whitman W."/>
        </authorList>
    </citation>
    <scope>NUCLEOTIDE SEQUENCE [LARGE SCALE GENOMIC DNA]</scope>
    <source>
        <strain evidence="17 18">CECT 8236</strain>
    </source>
</reference>
<keyword evidence="10" id="KW-0067">ATP-binding</keyword>
<evidence type="ECO:0000256" key="14">
    <source>
        <dbReference type="SAM" id="Phobius"/>
    </source>
</evidence>
<evidence type="ECO:0000256" key="9">
    <source>
        <dbReference type="ARBA" id="ARBA00022777"/>
    </source>
</evidence>
<dbReference type="InterPro" id="IPR010559">
    <property type="entry name" value="Sig_transdc_His_kin_internal"/>
</dbReference>
<keyword evidence="18" id="KW-1185">Reference proteome</keyword>
<organism evidence="17 18">
    <name type="scientific">Cohnella lupini</name>
    <dbReference type="NCBI Taxonomy" id="1294267"/>
    <lineage>
        <taxon>Bacteria</taxon>
        <taxon>Bacillati</taxon>
        <taxon>Bacillota</taxon>
        <taxon>Bacilli</taxon>
        <taxon>Bacillales</taxon>
        <taxon>Paenibacillaceae</taxon>
        <taxon>Cohnella</taxon>
    </lineage>
</organism>
<sequence>MHTIKMFFLNLPIRGKLLVFFLFASVIPLLFFSIYSYNVTKRQLIGQTHENMYTMNNQINNNIENRLETFKQISSLLYMDTTLKEYLSHVYTRGIEYVEAYKYINDLLYGVMANNADIHAITLYPYNETIPSDGLFIKYIDEPLMAQSWYDDLTESYGDAVYSIVTENSKDESVFTLARLLNNHLLHYPYGILTIDVKEDVLYSLIVKETFKKDIYIVNSAGIILSTTDKSLISTPLSAIIGEGPWEGEEVGTTSIDIDGQESLVVFNSMKLGWKTVSVVPIDHVLADARKATNRMLWISALSFVLAIILIFLTAQYFSNRFLTLYRFIRRVESEDFNFELKSESRDEIGLLADAFNAMKLRLNGLINEVYKKEIMKKEAELYELQSQINPHFLYNTLSIISSHAMRSQDHEIGRIVSHLSNFYKTSLNKGKRNILIQKELDITRHYVAIQHMRFENLFRVHWQVDEALYHHQTLKLMLQPFVENAINHAIWDDDYPLNIIIRLYKAIDCIRFEVLDDGAGMTEEKVKQVLAPHMEAGYGIRNVHERVQLAYGPDYGVVIFSRRGIGTQVRITIPLG</sequence>
<dbReference type="AlphaFoldDB" id="A0A3D9HY48"/>
<dbReference type="RefSeq" id="WP_115995430.1">
    <property type="nucleotide sequence ID" value="NZ_QRDY01000025.1"/>
</dbReference>
<dbReference type="InterPro" id="IPR003594">
    <property type="entry name" value="HATPase_dom"/>
</dbReference>
<keyword evidence="12" id="KW-0902">Two-component regulatory system</keyword>
<evidence type="ECO:0000256" key="7">
    <source>
        <dbReference type="ARBA" id="ARBA00022692"/>
    </source>
</evidence>
<dbReference type="SMART" id="SM00304">
    <property type="entry name" value="HAMP"/>
    <property type="match status" value="1"/>
</dbReference>
<evidence type="ECO:0000256" key="5">
    <source>
        <dbReference type="ARBA" id="ARBA00022553"/>
    </source>
</evidence>
<dbReference type="PROSITE" id="PS50885">
    <property type="entry name" value="HAMP"/>
    <property type="match status" value="1"/>
</dbReference>
<evidence type="ECO:0000313" key="17">
    <source>
        <dbReference type="EMBL" id="RED54424.1"/>
    </source>
</evidence>
<evidence type="ECO:0000256" key="13">
    <source>
        <dbReference type="ARBA" id="ARBA00023136"/>
    </source>
</evidence>
<dbReference type="SUPFAM" id="SSF158472">
    <property type="entry name" value="HAMP domain-like"/>
    <property type="match status" value="1"/>
</dbReference>
<dbReference type="GO" id="GO:0005886">
    <property type="term" value="C:plasma membrane"/>
    <property type="evidence" value="ECO:0007669"/>
    <property type="project" value="UniProtKB-SubCell"/>
</dbReference>
<dbReference type="Pfam" id="PF00672">
    <property type="entry name" value="HAMP"/>
    <property type="match status" value="1"/>
</dbReference>
<comment type="subcellular location">
    <subcellularLocation>
        <location evidence="2">Cell membrane</location>
        <topology evidence="2">Multi-pass membrane protein</topology>
    </subcellularLocation>
</comment>
<evidence type="ECO:0000256" key="3">
    <source>
        <dbReference type="ARBA" id="ARBA00012438"/>
    </source>
</evidence>
<dbReference type="Pfam" id="PF02743">
    <property type="entry name" value="dCache_1"/>
    <property type="match status" value="1"/>
</dbReference>
<evidence type="ECO:0000256" key="10">
    <source>
        <dbReference type="ARBA" id="ARBA00022840"/>
    </source>
</evidence>
<feature type="domain" description="Histidine kinase" evidence="15">
    <location>
        <begin position="475"/>
        <end position="577"/>
    </location>
</feature>
<evidence type="ECO:0000256" key="11">
    <source>
        <dbReference type="ARBA" id="ARBA00022989"/>
    </source>
</evidence>
<dbReference type="InterPro" id="IPR033479">
    <property type="entry name" value="dCache_1"/>
</dbReference>
<comment type="catalytic activity">
    <reaction evidence="1">
        <text>ATP + protein L-histidine = ADP + protein N-phospho-L-histidine.</text>
        <dbReference type="EC" id="2.7.13.3"/>
    </reaction>
</comment>
<dbReference type="CDD" id="cd06225">
    <property type="entry name" value="HAMP"/>
    <property type="match status" value="1"/>
</dbReference>
<proteinExistence type="predicted"/>
<dbReference type="Gene3D" id="3.30.565.10">
    <property type="entry name" value="Histidine kinase-like ATPase, C-terminal domain"/>
    <property type="match status" value="1"/>
</dbReference>
<feature type="transmembrane region" description="Helical" evidence="14">
    <location>
        <begin position="296"/>
        <end position="318"/>
    </location>
</feature>
<dbReference type="GO" id="GO:0005524">
    <property type="term" value="F:ATP binding"/>
    <property type="evidence" value="ECO:0007669"/>
    <property type="project" value="UniProtKB-KW"/>
</dbReference>
<keyword evidence="5" id="KW-0597">Phosphoprotein</keyword>
<feature type="domain" description="HAMP" evidence="16">
    <location>
        <begin position="316"/>
        <end position="368"/>
    </location>
</feature>
<evidence type="ECO:0000259" key="16">
    <source>
        <dbReference type="PROSITE" id="PS50885"/>
    </source>
</evidence>
<evidence type="ECO:0000256" key="8">
    <source>
        <dbReference type="ARBA" id="ARBA00022741"/>
    </source>
</evidence>
<evidence type="ECO:0000256" key="1">
    <source>
        <dbReference type="ARBA" id="ARBA00000085"/>
    </source>
</evidence>
<accession>A0A3D9HY48</accession>
<dbReference type="OrthoDB" id="9776552at2"/>
<keyword evidence="6" id="KW-0808">Transferase</keyword>
<keyword evidence="9 17" id="KW-0418">Kinase</keyword>
<protein>
    <recommendedName>
        <fullName evidence="3">histidine kinase</fullName>
        <ecNumber evidence="3">2.7.13.3</ecNumber>
    </recommendedName>
</protein>
<evidence type="ECO:0000256" key="12">
    <source>
        <dbReference type="ARBA" id="ARBA00023012"/>
    </source>
</evidence>
<evidence type="ECO:0000259" key="15">
    <source>
        <dbReference type="PROSITE" id="PS50109"/>
    </source>
</evidence>
<dbReference type="GO" id="GO:0000155">
    <property type="term" value="F:phosphorelay sensor kinase activity"/>
    <property type="evidence" value="ECO:0007669"/>
    <property type="project" value="InterPro"/>
</dbReference>
<dbReference type="InterPro" id="IPR050640">
    <property type="entry name" value="Bact_2-comp_sensor_kinase"/>
</dbReference>
<evidence type="ECO:0000256" key="4">
    <source>
        <dbReference type="ARBA" id="ARBA00022475"/>
    </source>
</evidence>
<keyword evidence="7 14" id="KW-0812">Transmembrane</keyword>
<keyword evidence="4" id="KW-1003">Cell membrane</keyword>
<dbReference type="SUPFAM" id="SSF55874">
    <property type="entry name" value="ATPase domain of HSP90 chaperone/DNA topoisomerase II/histidine kinase"/>
    <property type="match status" value="1"/>
</dbReference>
<dbReference type="Pfam" id="PF02518">
    <property type="entry name" value="HATPase_c"/>
    <property type="match status" value="1"/>
</dbReference>
<dbReference type="Proteomes" id="UP000256869">
    <property type="component" value="Unassembled WGS sequence"/>
</dbReference>
<evidence type="ECO:0000256" key="2">
    <source>
        <dbReference type="ARBA" id="ARBA00004651"/>
    </source>
</evidence>
<dbReference type="EC" id="2.7.13.3" evidence="3"/>
<keyword evidence="13 14" id="KW-0472">Membrane</keyword>
<dbReference type="InterPro" id="IPR036890">
    <property type="entry name" value="HATPase_C_sf"/>
</dbReference>
<dbReference type="PANTHER" id="PTHR34220">
    <property type="entry name" value="SENSOR HISTIDINE KINASE YPDA"/>
    <property type="match status" value="1"/>
</dbReference>
<name>A0A3D9HY48_9BACL</name>
<dbReference type="EMBL" id="QRDY01000025">
    <property type="protein sequence ID" value="RED54424.1"/>
    <property type="molecule type" value="Genomic_DNA"/>
</dbReference>
<keyword evidence="8" id="KW-0547">Nucleotide-binding</keyword>